<proteinExistence type="predicted"/>
<gene>
    <name evidence="2" type="ORF">GCM10009765_51900</name>
</gene>
<dbReference type="SMART" id="SM00849">
    <property type="entry name" value="Lactamase_B"/>
    <property type="match status" value="1"/>
</dbReference>
<dbReference type="SUPFAM" id="SSF56281">
    <property type="entry name" value="Metallo-hydrolase/oxidoreductase"/>
    <property type="match status" value="1"/>
</dbReference>
<evidence type="ECO:0000259" key="1">
    <source>
        <dbReference type="SMART" id="SM00849"/>
    </source>
</evidence>
<dbReference type="CDD" id="cd07740">
    <property type="entry name" value="metallo-hydrolase-like_MBL-fold"/>
    <property type="match status" value="1"/>
</dbReference>
<evidence type="ECO:0000313" key="3">
    <source>
        <dbReference type="Proteomes" id="UP001500618"/>
    </source>
</evidence>
<dbReference type="Pfam" id="PF23023">
    <property type="entry name" value="Anti-Pycsar_Apyc1"/>
    <property type="match status" value="1"/>
</dbReference>
<dbReference type="InterPro" id="IPR001279">
    <property type="entry name" value="Metallo-B-lactamas"/>
</dbReference>
<protein>
    <submittedName>
        <fullName evidence="2">MBL fold metallo-hydrolase</fullName>
    </submittedName>
</protein>
<dbReference type="EMBL" id="BAAANY010000020">
    <property type="protein sequence ID" value="GAA1696279.1"/>
    <property type="molecule type" value="Genomic_DNA"/>
</dbReference>
<evidence type="ECO:0000313" key="2">
    <source>
        <dbReference type="EMBL" id="GAA1696279.1"/>
    </source>
</evidence>
<keyword evidence="3" id="KW-1185">Reference proteome</keyword>
<dbReference type="Proteomes" id="UP001500618">
    <property type="component" value="Unassembled WGS sequence"/>
</dbReference>
<feature type="domain" description="Metallo-beta-lactamase" evidence="1">
    <location>
        <begin position="32"/>
        <end position="238"/>
    </location>
</feature>
<reference evidence="2 3" key="1">
    <citation type="journal article" date="2019" name="Int. J. Syst. Evol. Microbiol.">
        <title>The Global Catalogue of Microorganisms (GCM) 10K type strain sequencing project: providing services to taxonomists for standard genome sequencing and annotation.</title>
        <authorList>
            <consortium name="The Broad Institute Genomics Platform"/>
            <consortium name="The Broad Institute Genome Sequencing Center for Infectious Disease"/>
            <person name="Wu L."/>
            <person name="Ma J."/>
        </authorList>
    </citation>
    <scope>NUCLEOTIDE SEQUENCE [LARGE SCALE GENOMIC DNA]</scope>
    <source>
        <strain evidence="2 3">JCM 14718</strain>
    </source>
</reference>
<dbReference type="Gene3D" id="3.60.15.10">
    <property type="entry name" value="Ribonuclease Z/Hydroxyacylglutathione hydrolase-like"/>
    <property type="match status" value="1"/>
</dbReference>
<comment type="caution">
    <text evidence="2">The sequence shown here is derived from an EMBL/GenBank/DDBJ whole genome shotgun (WGS) entry which is preliminary data.</text>
</comment>
<sequence>MHEVTVGACNGEMTLTVTFAGTGDAFGSGGRLQACIHVRRESGGVFLIDCGTTSMVAMRRLGLDPGEVRTVFLSHLHADHFGGLPFLILDGQFTGRLDNLLVSGPVGTEDRLVAAMEVFFPGSSAVRRKFRTRTVELAEQGAGIDLPKDIDGVRVRAWLGDHPSGAPAFVLRLEVDGKVIAYTGDTAWTDGIIEASAGADLLIAECYYRARAVPYHLTYETLLSYAGKLTCKRVILTHLSCDVRDHRADLAYETADDGLVMRV</sequence>
<organism evidence="2 3">
    <name type="scientific">Fodinicola feengrottensis</name>
    <dbReference type="NCBI Taxonomy" id="435914"/>
    <lineage>
        <taxon>Bacteria</taxon>
        <taxon>Bacillati</taxon>
        <taxon>Actinomycetota</taxon>
        <taxon>Actinomycetes</taxon>
        <taxon>Mycobacteriales</taxon>
        <taxon>Fodinicola</taxon>
    </lineage>
</organism>
<accession>A0ABN2HZW3</accession>
<dbReference type="PANTHER" id="PTHR46018:SF7">
    <property type="entry name" value="RIBONUCLEASE Z"/>
    <property type="match status" value="1"/>
</dbReference>
<dbReference type="InterPro" id="IPR036866">
    <property type="entry name" value="RibonucZ/Hydroxyglut_hydro"/>
</dbReference>
<name>A0ABN2HZW3_9ACTN</name>
<dbReference type="PANTHER" id="PTHR46018">
    <property type="entry name" value="ZINC PHOSPHODIESTERASE ELAC PROTEIN 1"/>
    <property type="match status" value="1"/>
</dbReference>